<accession>A0ABU2WL53</accession>
<reference evidence="1 2" key="1">
    <citation type="submission" date="2023-09" db="EMBL/GenBank/DDBJ databases">
        <authorList>
            <person name="Rey-Velasco X."/>
        </authorList>
    </citation>
    <scope>NUCLEOTIDE SEQUENCE [LARGE SCALE GENOMIC DNA]</scope>
    <source>
        <strain evidence="1 2">W345</strain>
    </source>
</reference>
<keyword evidence="2" id="KW-1185">Reference proteome</keyword>
<dbReference type="RefSeq" id="WP_311365628.1">
    <property type="nucleotide sequence ID" value="NZ_JAVRIC010000019.1"/>
</dbReference>
<gene>
    <name evidence="1" type="ORF">RM530_12865</name>
</gene>
<evidence type="ECO:0000313" key="1">
    <source>
        <dbReference type="EMBL" id="MDT0498250.1"/>
    </source>
</evidence>
<sequence>MGSRPRFNTSLYARCSAARSSARPVPPGRSIRNSGYEVSLEPRKLYEVLPDPAAAKQGQVRVVDESGEDYLYPVTLFVDAQLPNSVAEQVANAA</sequence>
<dbReference type="Proteomes" id="UP001254608">
    <property type="component" value="Unassembled WGS sequence"/>
</dbReference>
<dbReference type="EMBL" id="JAVRIC010000019">
    <property type="protein sequence ID" value="MDT0498250.1"/>
    <property type="molecule type" value="Genomic_DNA"/>
</dbReference>
<name>A0ABU2WL53_9GAMM</name>
<protein>
    <submittedName>
        <fullName evidence="1">Uncharacterized protein</fullName>
    </submittedName>
</protein>
<comment type="caution">
    <text evidence="1">The sequence shown here is derived from an EMBL/GenBank/DDBJ whole genome shotgun (WGS) entry which is preliminary data.</text>
</comment>
<organism evidence="1 2">
    <name type="scientific">Banduia mediterranea</name>
    <dbReference type="NCBI Taxonomy" id="3075609"/>
    <lineage>
        <taxon>Bacteria</taxon>
        <taxon>Pseudomonadati</taxon>
        <taxon>Pseudomonadota</taxon>
        <taxon>Gammaproteobacteria</taxon>
        <taxon>Nevskiales</taxon>
        <taxon>Algiphilaceae</taxon>
        <taxon>Banduia</taxon>
    </lineage>
</organism>
<evidence type="ECO:0000313" key="2">
    <source>
        <dbReference type="Proteomes" id="UP001254608"/>
    </source>
</evidence>
<proteinExistence type="predicted"/>